<evidence type="ECO:0000256" key="3">
    <source>
        <dbReference type="ARBA" id="ARBA00022692"/>
    </source>
</evidence>
<dbReference type="Pfam" id="PF12704">
    <property type="entry name" value="MacB_PCD"/>
    <property type="match status" value="1"/>
</dbReference>
<accession>A0A5R8KB75</accession>
<evidence type="ECO:0000259" key="8">
    <source>
        <dbReference type="Pfam" id="PF12704"/>
    </source>
</evidence>
<dbReference type="PANTHER" id="PTHR43738">
    <property type="entry name" value="ABC TRANSPORTER, MEMBRANE PROTEIN"/>
    <property type="match status" value="1"/>
</dbReference>
<evidence type="ECO:0000256" key="1">
    <source>
        <dbReference type="ARBA" id="ARBA00004651"/>
    </source>
</evidence>
<evidence type="ECO:0000256" key="6">
    <source>
        <dbReference type="SAM" id="Phobius"/>
    </source>
</evidence>
<dbReference type="PANTHER" id="PTHR43738:SF3">
    <property type="entry name" value="ABC TRANSPORTER PERMEASE"/>
    <property type="match status" value="1"/>
</dbReference>
<feature type="transmembrane region" description="Helical" evidence="6">
    <location>
        <begin position="354"/>
        <end position="377"/>
    </location>
</feature>
<proteinExistence type="predicted"/>
<dbReference type="OrthoDB" id="9775474at2"/>
<keyword evidence="2" id="KW-1003">Cell membrane</keyword>
<dbReference type="AlphaFoldDB" id="A0A5R8KB75"/>
<organism evidence="9 10">
    <name type="scientific">Phragmitibacter flavus</name>
    <dbReference type="NCBI Taxonomy" id="2576071"/>
    <lineage>
        <taxon>Bacteria</taxon>
        <taxon>Pseudomonadati</taxon>
        <taxon>Verrucomicrobiota</taxon>
        <taxon>Verrucomicrobiia</taxon>
        <taxon>Verrucomicrobiales</taxon>
        <taxon>Verrucomicrobiaceae</taxon>
        <taxon>Phragmitibacter</taxon>
    </lineage>
</organism>
<evidence type="ECO:0000256" key="5">
    <source>
        <dbReference type="ARBA" id="ARBA00023136"/>
    </source>
</evidence>
<protein>
    <submittedName>
        <fullName evidence="9">FtsX-like permease family protein</fullName>
    </submittedName>
</protein>
<dbReference type="EMBL" id="VAUV01000012">
    <property type="protein sequence ID" value="TLD69568.1"/>
    <property type="molecule type" value="Genomic_DNA"/>
</dbReference>
<sequence length="387" mass="42322">MKFLSLVFSNLKRKKLRTVLTVLSIFVAFVLFGTLCIIKEAFTGGISMAGADRLMVMHKMSIIQSLPISYTDRIANLPGVAAITHLSWFGGYYKDPKNFLASFPVNPDTYFAMFPEFTVPPEQMAAWKAKRNGVIVGKGLFDRYAKSDGWKIGSVIPVNSPIWRREGDNETWEFEIVGVYDVTKKGADNTQFLFHYDYFDEGRTLSKGEIGWFSVRVKDPDRAPDIAAAIDKEFANSAYETKAQTEAAAMQGFASQVGDIGTILTAVLSAVFFTILLVAGNTMGQAVRERTEEIGVLKAMGFTNGLVLFLVLAESTVIALIGGLLGLTVAKLIALAGSPVPEMLPIFNFSDRDLITGLILVIVLGIIAGIIPALQAMRLQIAVALRR</sequence>
<feature type="transmembrane region" description="Helical" evidence="6">
    <location>
        <begin position="260"/>
        <end position="280"/>
    </location>
</feature>
<evidence type="ECO:0000256" key="4">
    <source>
        <dbReference type="ARBA" id="ARBA00022989"/>
    </source>
</evidence>
<feature type="domain" description="MacB-like periplasmic core" evidence="8">
    <location>
        <begin position="18"/>
        <end position="232"/>
    </location>
</feature>
<dbReference type="Pfam" id="PF02687">
    <property type="entry name" value="FtsX"/>
    <property type="match status" value="1"/>
</dbReference>
<comment type="subcellular location">
    <subcellularLocation>
        <location evidence="1">Cell membrane</location>
        <topology evidence="1">Multi-pass membrane protein</topology>
    </subcellularLocation>
</comment>
<gene>
    <name evidence="9" type="ORF">FEM03_16555</name>
</gene>
<keyword evidence="5 6" id="KW-0472">Membrane</keyword>
<evidence type="ECO:0000313" key="10">
    <source>
        <dbReference type="Proteomes" id="UP000306196"/>
    </source>
</evidence>
<keyword evidence="3 6" id="KW-0812">Transmembrane</keyword>
<dbReference type="InterPro" id="IPR003838">
    <property type="entry name" value="ABC3_permease_C"/>
</dbReference>
<comment type="caution">
    <text evidence="9">The sequence shown here is derived from an EMBL/GenBank/DDBJ whole genome shotgun (WGS) entry which is preliminary data.</text>
</comment>
<dbReference type="InterPro" id="IPR051125">
    <property type="entry name" value="ABC-4/HrtB_transporter"/>
</dbReference>
<dbReference type="GO" id="GO:0005886">
    <property type="term" value="C:plasma membrane"/>
    <property type="evidence" value="ECO:0007669"/>
    <property type="project" value="UniProtKB-SubCell"/>
</dbReference>
<evidence type="ECO:0000313" key="9">
    <source>
        <dbReference type="EMBL" id="TLD69568.1"/>
    </source>
</evidence>
<evidence type="ECO:0000256" key="2">
    <source>
        <dbReference type="ARBA" id="ARBA00022475"/>
    </source>
</evidence>
<feature type="domain" description="ABC3 transporter permease C-terminal" evidence="7">
    <location>
        <begin position="269"/>
        <end position="380"/>
    </location>
</feature>
<evidence type="ECO:0000259" key="7">
    <source>
        <dbReference type="Pfam" id="PF02687"/>
    </source>
</evidence>
<reference evidence="9 10" key="1">
    <citation type="submission" date="2019-05" db="EMBL/GenBank/DDBJ databases">
        <title>Verrucobacter flavum gen. nov., sp. nov. a new member of the family Verrucomicrobiaceae.</title>
        <authorList>
            <person name="Szuroczki S."/>
            <person name="Abbaszade G."/>
            <person name="Szabo A."/>
            <person name="Felfoldi T."/>
            <person name="Schumann P."/>
            <person name="Boka K."/>
            <person name="Keki Z."/>
            <person name="Toumi M."/>
            <person name="Toth E."/>
        </authorList>
    </citation>
    <scope>NUCLEOTIDE SEQUENCE [LARGE SCALE GENOMIC DNA]</scope>
    <source>
        <strain evidence="9 10">MG-N-17</strain>
    </source>
</reference>
<keyword evidence="4 6" id="KW-1133">Transmembrane helix</keyword>
<dbReference type="RefSeq" id="WP_138087396.1">
    <property type="nucleotide sequence ID" value="NZ_VAUV01000012.1"/>
</dbReference>
<feature type="transmembrane region" description="Helical" evidence="6">
    <location>
        <begin position="301"/>
        <end position="334"/>
    </location>
</feature>
<keyword evidence="10" id="KW-1185">Reference proteome</keyword>
<dbReference type="InterPro" id="IPR025857">
    <property type="entry name" value="MacB_PCD"/>
</dbReference>
<name>A0A5R8KB75_9BACT</name>
<dbReference type="Proteomes" id="UP000306196">
    <property type="component" value="Unassembled WGS sequence"/>
</dbReference>